<name>A0A3N2C6C8_9MICO</name>
<dbReference type="SUPFAM" id="SSF55729">
    <property type="entry name" value="Acyl-CoA N-acyltransferases (Nat)"/>
    <property type="match status" value="1"/>
</dbReference>
<evidence type="ECO:0000313" key="5">
    <source>
        <dbReference type="Proteomes" id="UP000266915"/>
    </source>
</evidence>
<keyword evidence="4" id="KW-0689">Ribosomal protein</keyword>
<organism evidence="4 5">
    <name type="scientific">Plantibacter flavus</name>
    <dbReference type="NCBI Taxonomy" id="150123"/>
    <lineage>
        <taxon>Bacteria</taxon>
        <taxon>Bacillati</taxon>
        <taxon>Actinomycetota</taxon>
        <taxon>Actinomycetes</taxon>
        <taxon>Micrococcales</taxon>
        <taxon>Microbacteriaceae</taxon>
        <taxon>Plantibacter</taxon>
    </lineage>
</organism>
<dbReference type="GO" id="GO:0016747">
    <property type="term" value="F:acyltransferase activity, transferring groups other than amino-acyl groups"/>
    <property type="evidence" value="ECO:0007669"/>
    <property type="project" value="InterPro"/>
</dbReference>
<dbReference type="GO" id="GO:0005840">
    <property type="term" value="C:ribosome"/>
    <property type="evidence" value="ECO:0007669"/>
    <property type="project" value="UniProtKB-KW"/>
</dbReference>
<sequence>MEPEVVIRVATPADAAGLAELKLMMSPPAAPLADWERALFAHDLVSWIAVDPDSRVCLVAEVDDQLVGMAWLVVFSRAPNIGTLRRLTGDVQSVFVRPEFRGRGIAGRLVDGLLDAARARDIGRVSVSSNDAGAPVYRCAGFEDAPLLLEWRADPPGR</sequence>
<keyword evidence="2" id="KW-0012">Acyltransferase</keyword>
<dbReference type="RefSeq" id="WP_085513811.1">
    <property type="nucleotide sequence ID" value="NZ_FXAP01000006.1"/>
</dbReference>
<dbReference type="Pfam" id="PF00583">
    <property type="entry name" value="Acetyltransf_1"/>
    <property type="match status" value="1"/>
</dbReference>
<evidence type="ECO:0000259" key="3">
    <source>
        <dbReference type="PROSITE" id="PS51186"/>
    </source>
</evidence>
<accession>A0A3N2C6C8</accession>
<dbReference type="InterPro" id="IPR000182">
    <property type="entry name" value="GNAT_dom"/>
</dbReference>
<dbReference type="PROSITE" id="PS51186">
    <property type="entry name" value="GNAT"/>
    <property type="match status" value="1"/>
</dbReference>
<protein>
    <submittedName>
        <fullName evidence="4">Ribosomal protein S18 acetylase RimI-like enzyme</fullName>
    </submittedName>
</protein>
<feature type="domain" description="N-acetyltransferase" evidence="3">
    <location>
        <begin position="5"/>
        <end position="158"/>
    </location>
</feature>
<keyword evidence="4" id="KW-0687">Ribonucleoprotein</keyword>
<dbReference type="PANTHER" id="PTHR43877">
    <property type="entry name" value="AMINOALKYLPHOSPHONATE N-ACETYLTRANSFERASE-RELATED-RELATED"/>
    <property type="match status" value="1"/>
</dbReference>
<dbReference type="Gene3D" id="3.40.630.30">
    <property type="match status" value="1"/>
</dbReference>
<dbReference type="CDD" id="cd04301">
    <property type="entry name" value="NAT_SF"/>
    <property type="match status" value="1"/>
</dbReference>
<dbReference type="EMBL" id="RKHL01000001">
    <property type="protein sequence ID" value="ROR83065.1"/>
    <property type="molecule type" value="Genomic_DNA"/>
</dbReference>
<evidence type="ECO:0000256" key="1">
    <source>
        <dbReference type="ARBA" id="ARBA00022679"/>
    </source>
</evidence>
<evidence type="ECO:0000313" key="4">
    <source>
        <dbReference type="EMBL" id="ROR83065.1"/>
    </source>
</evidence>
<keyword evidence="5" id="KW-1185">Reference proteome</keyword>
<dbReference type="Proteomes" id="UP000266915">
    <property type="component" value="Unassembled WGS sequence"/>
</dbReference>
<dbReference type="InterPro" id="IPR050832">
    <property type="entry name" value="Bact_Acetyltransf"/>
</dbReference>
<comment type="caution">
    <text evidence="4">The sequence shown here is derived from an EMBL/GenBank/DDBJ whole genome shotgun (WGS) entry which is preliminary data.</text>
</comment>
<evidence type="ECO:0000256" key="2">
    <source>
        <dbReference type="ARBA" id="ARBA00023315"/>
    </source>
</evidence>
<proteinExistence type="predicted"/>
<dbReference type="AlphaFoldDB" id="A0A3N2C6C8"/>
<keyword evidence="1" id="KW-0808">Transferase</keyword>
<reference evidence="4 5" key="1">
    <citation type="submission" date="2018-11" db="EMBL/GenBank/DDBJ databases">
        <title>Sequencing the genomes of 1000 actinobacteria strains.</title>
        <authorList>
            <person name="Klenk H.-P."/>
        </authorList>
    </citation>
    <scope>NUCLEOTIDE SEQUENCE [LARGE SCALE GENOMIC DNA]</scope>
    <source>
        <strain evidence="4 5">DSM 14012</strain>
    </source>
</reference>
<dbReference type="InterPro" id="IPR016181">
    <property type="entry name" value="Acyl_CoA_acyltransferase"/>
</dbReference>
<gene>
    <name evidence="4" type="ORF">EDD42_3167</name>
</gene>